<reference evidence="1 2" key="1">
    <citation type="journal article" date="2013" name="Genome Announc.">
        <title>Genome Sequence of Sporolactobacillus laevolacticus DSM442, an Efficient Polymer-Grade D-Lactate Producer from Agricultural Waste Cottonseed as a Nitrogen Source.</title>
        <authorList>
            <person name="Wang H."/>
            <person name="Wang L."/>
            <person name="Ju J."/>
            <person name="Yu B."/>
            <person name="Ma Y."/>
        </authorList>
    </citation>
    <scope>NUCLEOTIDE SEQUENCE [LARGE SCALE GENOMIC DNA]</scope>
    <source>
        <strain evidence="1 2">DSM 442</strain>
    </source>
</reference>
<organism evidence="1 2">
    <name type="scientific">Sporolactobacillus laevolacticus DSM 442</name>
    <dbReference type="NCBI Taxonomy" id="1395513"/>
    <lineage>
        <taxon>Bacteria</taxon>
        <taxon>Bacillati</taxon>
        <taxon>Bacillota</taxon>
        <taxon>Bacilli</taxon>
        <taxon>Bacillales</taxon>
        <taxon>Sporolactobacillaceae</taxon>
        <taxon>Sporolactobacillus</taxon>
    </lineage>
</organism>
<gene>
    <name evidence="1" type="ORF">P343_05960</name>
</gene>
<keyword evidence="2" id="KW-1185">Reference proteome</keyword>
<accession>V6J0U5</accession>
<name>V6J0U5_9BACL</name>
<proteinExistence type="predicted"/>
<evidence type="ECO:0000313" key="1">
    <source>
        <dbReference type="EMBL" id="EST12771.1"/>
    </source>
</evidence>
<dbReference type="AlphaFoldDB" id="V6J0U5"/>
<sequence length="36" mass="4220">MVLIYNGTHNKIVNIFEKIIFKVLDKILNNITSLME</sequence>
<protein>
    <submittedName>
        <fullName evidence="1">Uncharacterized protein</fullName>
    </submittedName>
</protein>
<comment type="caution">
    <text evidence="1">The sequence shown here is derived from an EMBL/GenBank/DDBJ whole genome shotgun (WGS) entry which is preliminary data.</text>
</comment>
<evidence type="ECO:0000313" key="2">
    <source>
        <dbReference type="Proteomes" id="UP000018296"/>
    </source>
</evidence>
<dbReference type="STRING" id="1395513.P343_05960"/>
<dbReference type="EMBL" id="AWTC01000004">
    <property type="protein sequence ID" value="EST12771.1"/>
    <property type="molecule type" value="Genomic_DNA"/>
</dbReference>
<dbReference type="Proteomes" id="UP000018296">
    <property type="component" value="Unassembled WGS sequence"/>
</dbReference>